<dbReference type="InterPro" id="IPR002905">
    <property type="entry name" value="Trm1"/>
</dbReference>
<evidence type="ECO:0000256" key="2">
    <source>
        <dbReference type="ARBA" id="ARBA00022603"/>
    </source>
</evidence>
<keyword evidence="2 9" id="KW-0489">Methyltransferase</keyword>
<dbReference type="Gene3D" id="3.40.50.150">
    <property type="entry name" value="Vaccinia Virus protein VP39"/>
    <property type="match status" value="1"/>
</dbReference>
<evidence type="ECO:0000256" key="7">
    <source>
        <dbReference type="ARBA" id="ARBA00039099"/>
    </source>
</evidence>
<evidence type="ECO:0000256" key="1">
    <source>
        <dbReference type="ARBA" id="ARBA00022555"/>
    </source>
</evidence>
<evidence type="ECO:0000256" key="5">
    <source>
        <dbReference type="ARBA" id="ARBA00022694"/>
    </source>
</evidence>
<dbReference type="CDD" id="cd02440">
    <property type="entry name" value="AdoMet_MTases"/>
    <property type="match status" value="1"/>
</dbReference>
<evidence type="ECO:0000256" key="8">
    <source>
        <dbReference type="ARBA" id="ARBA00051897"/>
    </source>
</evidence>
<keyword evidence="5 9" id="KW-0819">tRNA processing</keyword>
<dbReference type="AlphaFoldDB" id="A0AAV8YDZ4"/>
<comment type="similarity">
    <text evidence="9">Belongs to the class I-like SAM-binding methyltransferase superfamily. Trm1 family.</text>
</comment>
<dbReference type="EMBL" id="JAPWTK010000124">
    <property type="protein sequence ID" value="KAJ8949057.1"/>
    <property type="molecule type" value="Genomic_DNA"/>
</dbReference>
<comment type="catalytic activity">
    <reaction evidence="8">
        <text>guanosine(26) in tRNA + 2 S-adenosyl-L-methionine = N(2)-dimethylguanosine(26) in tRNA + 2 S-adenosyl-L-homocysteine + 2 H(+)</text>
        <dbReference type="Rhea" id="RHEA:43140"/>
        <dbReference type="Rhea" id="RHEA-COMP:10359"/>
        <dbReference type="Rhea" id="RHEA-COMP:10360"/>
        <dbReference type="ChEBI" id="CHEBI:15378"/>
        <dbReference type="ChEBI" id="CHEBI:57856"/>
        <dbReference type="ChEBI" id="CHEBI:59789"/>
        <dbReference type="ChEBI" id="CHEBI:74269"/>
        <dbReference type="ChEBI" id="CHEBI:74513"/>
        <dbReference type="EC" id="2.1.1.216"/>
    </reaction>
</comment>
<keyword evidence="11" id="KW-1185">Reference proteome</keyword>
<keyword evidence="6 9" id="KW-0694">RNA-binding</keyword>
<gene>
    <name evidence="10" type="ORF">NQ318_016959</name>
</gene>
<evidence type="ECO:0000313" key="10">
    <source>
        <dbReference type="EMBL" id="KAJ8949057.1"/>
    </source>
</evidence>
<dbReference type="InterPro" id="IPR029063">
    <property type="entry name" value="SAM-dependent_MTases_sf"/>
</dbReference>
<evidence type="ECO:0000256" key="6">
    <source>
        <dbReference type="ARBA" id="ARBA00022884"/>
    </source>
</evidence>
<protein>
    <recommendedName>
        <fullName evidence="7">tRNA (guanine(26)-N(2))-dimethyltransferase</fullName>
        <ecNumber evidence="7">2.1.1.216</ecNumber>
    </recommendedName>
</protein>
<dbReference type="GO" id="GO:0160104">
    <property type="term" value="F:tRNA (guanine(26)-N2)-dimethyltransferase activity"/>
    <property type="evidence" value="ECO:0007669"/>
    <property type="project" value="UniProtKB-EC"/>
</dbReference>
<dbReference type="GO" id="GO:0000049">
    <property type="term" value="F:tRNA binding"/>
    <property type="evidence" value="ECO:0007669"/>
    <property type="project" value="UniProtKB-UniRule"/>
</dbReference>
<keyword evidence="3 9" id="KW-0808">Transferase</keyword>
<dbReference type="GO" id="GO:0005634">
    <property type="term" value="C:nucleus"/>
    <property type="evidence" value="ECO:0007669"/>
    <property type="project" value="TreeGrafter"/>
</dbReference>
<reference evidence="10" key="1">
    <citation type="journal article" date="2023" name="Insect Mol. Biol.">
        <title>Genome sequencing provides insights into the evolution of gene families encoding plant cell wall-degrading enzymes in longhorned beetles.</title>
        <authorList>
            <person name="Shin N.R."/>
            <person name="Okamura Y."/>
            <person name="Kirsch R."/>
            <person name="Pauchet Y."/>
        </authorList>
    </citation>
    <scope>NUCLEOTIDE SEQUENCE</scope>
    <source>
        <strain evidence="10">AMC_N1</strain>
    </source>
</reference>
<evidence type="ECO:0000256" key="9">
    <source>
        <dbReference type="PROSITE-ProRule" id="PRU00958"/>
    </source>
</evidence>
<accession>A0AAV8YDZ4</accession>
<dbReference type="PANTHER" id="PTHR10631">
    <property type="entry name" value="N 2 ,N 2 -DIMETHYLGUANOSINE TRNA METHYLTRANSFERASE"/>
    <property type="match status" value="1"/>
</dbReference>
<dbReference type="EC" id="2.1.1.216" evidence="7"/>
<dbReference type="GO" id="GO:0002940">
    <property type="term" value="P:tRNA N2-guanine methylation"/>
    <property type="evidence" value="ECO:0007669"/>
    <property type="project" value="TreeGrafter"/>
</dbReference>
<evidence type="ECO:0000256" key="3">
    <source>
        <dbReference type="ARBA" id="ARBA00022679"/>
    </source>
</evidence>
<comment type="caution">
    <text evidence="10">The sequence shown here is derived from an EMBL/GenBank/DDBJ whole genome shotgun (WGS) entry which is preliminary data.</text>
</comment>
<dbReference type="Pfam" id="PF02005">
    <property type="entry name" value="TRM"/>
    <property type="match status" value="1"/>
</dbReference>
<evidence type="ECO:0000256" key="4">
    <source>
        <dbReference type="ARBA" id="ARBA00022691"/>
    </source>
</evidence>
<sequence length="235" mass="27186">MSGAKERVMQTINIPHMEMEDRITNSDETQIITEGLAQIKTSGKVFYNPVQEFNRDLSISVITTFIKHYNEEKLLKQKKRADNIKININQKEEIDTTYENGVSILEALSATGLRSIRYAKEIPGVKKVIANDISQKAVDDIKINIVDNKVDHIVEASHSDATMLMYQHRRENQFDIIDLDPYGCPSNFFGLDSTGSERRWFASYYCYRHGRFSRELTRNLLQQIWSDITKDEKLS</sequence>
<proteinExistence type="inferred from homology"/>
<organism evidence="10 11">
    <name type="scientific">Aromia moschata</name>
    <dbReference type="NCBI Taxonomy" id="1265417"/>
    <lineage>
        <taxon>Eukaryota</taxon>
        <taxon>Metazoa</taxon>
        <taxon>Ecdysozoa</taxon>
        <taxon>Arthropoda</taxon>
        <taxon>Hexapoda</taxon>
        <taxon>Insecta</taxon>
        <taxon>Pterygota</taxon>
        <taxon>Neoptera</taxon>
        <taxon>Endopterygota</taxon>
        <taxon>Coleoptera</taxon>
        <taxon>Polyphaga</taxon>
        <taxon>Cucujiformia</taxon>
        <taxon>Chrysomeloidea</taxon>
        <taxon>Cerambycidae</taxon>
        <taxon>Cerambycinae</taxon>
        <taxon>Callichromatini</taxon>
        <taxon>Aromia</taxon>
    </lineage>
</organism>
<evidence type="ECO:0000313" key="11">
    <source>
        <dbReference type="Proteomes" id="UP001162162"/>
    </source>
</evidence>
<dbReference type="SUPFAM" id="SSF53335">
    <property type="entry name" value="S-adenosyl-L-methionine-dependent methyltransferases"/>
    <property type="match status" value="1"/>
</dbReference>
<dbReference type="PANTHER" id="PTHR10631:SF3">
    <property type="entry name" value="TRNA (GUANINE(26)-N(2))-DIMETHYLTRANSFERASE"/>
    <property type="match status" value="1"/>
</dbReference>
<keyword evidence="1 9" id="KW-0820">tRNA-binding</keyword>
<dbReference type="Proteomes" id="UP001162162">
    <property type="component" value="Unassembled WGS sequence"/>
</dbReference>
<dbReference type="PROSITE" id="PS51626">
    <property type="entry name" value="SAM_MT_TRM1"/>
    <property type="match status" value="1"/>
</dbReference>
<keyword evidence="4 9" id="KW-0949">S-adenosyl-L-methionine</keyword>
<name>A0AAV8YDZ4_9CUCU</name>